<feature type="chain" id="PRO_5046372673" evidence="7">
    <location>
        <begin position="21"/>
        <end position="433"/>
    </location>
</feature>
<reference evidence="11" key="1">
    <citation type="submission" date="2025-08" db="UniProtKB">
        <authorList>
            <consortium name="RefSeq"/>
        </authorList>
    </citation>
    <scope>IDENTIFICATION</scope>
</reference>
<feature type="signal peptide" evidence="7">
    <location>
        <begin position="1"/>
        <end position="20"/>
    </location>
</feature>
<evidence type="ECO:0000256" key="1">
    <source>
        <dbReference type="ARBA" id="ARBA00004141"/>
    </source>
</evidence>
<protein>
    <submittedName>
        <fullName evidence="11">Integral membrane protein GPR180 isoform X2</fullName>
    </submittedName>
</protein>
<evidence type="ECO:0000313" key="10">
    <source>
        <dbReference type="Proteomes" id="UP001652741"/>
    </source>
</evidence>
<feature type="domain" description="GPR180-like N-terminal" evidence="9">
    <location>
        <begin position="22"/>
        <end position="128"/>
    </location>
</feature>
<keyword evidence="10" id="KW-1185">Reference proteome</keyword>
<keyword evidence="7" id="KW-0732">Signal</keyword>
<dbReference type="InterPro" id="IPR047831">
    <property type="entry name" value="GPR180/TMEM145"/>
</dbReference>
<feature type="transmembrane region" description="Helical" evidence="6">
    <location>
        <begin position="166"/>
        <end position="188"/>
    </location>
</feature>
<keyword evidence="2 6" id="KW-0812">Transmembrane</keyword>
<comment type="subcellular location">
    <subcellularLocation>
        <location evidence="1">Membrane</location>
        <topology evidence="1">Multi-pass membrane protein</topology>
    </subcellularLocation>
</comment>
<evidence type="ECO:0000256" key="4">
    <source>
        <dbReference type="ARBA" id="ARBA00023136"/>
    </source>
</evidence>
<dbReference type="Pfam" id="PF21870">
    <property type="entry name" value="GP180_GOLD"/>
    <property type="match status" value="1"/>
</dbReference>
<organism evidence="10 11">
    <name type="scientific">Salmo salar</name>
    <name type="common">Atlantic salmon</name>
    <dbReference type="NCBI Taxonomy" id="8030"/>
    <lineage>
        <taxon>Eukaryota</taxon>
        <taxon>Metazoa</taxon>
        <taxon>Chordata</taxon>
        <taxon>Craniata</taxon>
        <taxon>Vertebrata</taxon>
        <taxon>Euteleostomi</taxon>
        <taxon>Actinopterygii</taxon>
        <taxon>Neopterygii</taxon>
        <taxon>Teleostei</taxon>
        <taxon>Protacanthopterygii</taxon>
        <taxon>Salmoniformes</taxon>
        <taxon>Salmonidae</taxon>
        <taxon>Salmoninae</taxon>
        <taxon>Salmo</taxon>
    </lineage>
</organism>
<feature type="domain" description="GPR180/TMEM145 transmembrane" evidence="8">
    <location>
        <begin position="173"/>
        <end position="400"/>
    </location>
</feature>
<dbReference type="InterPro" id="IPR019336">
    <property type="entry name" value="GPR180/TMEM145_TM"/>
</dbReference>
<dbReference type="PANTHER" id="PTHR23252">
    <property type="entry name" value="INTIMAL THICKNESS RECEPTOR-RELATED"/>
    <property type="match status" value="1"/>
</dbReference>
<feature type="transmembrane region" description="Helical" evidence="6">
    <location>
        <begin position="200"/>
        <end position="220"/>
    </location>
</feature>
<dbReference type="GeneID" id="106575559"/>
<dbReference type="Pfam" id="PF10192">
    <property type="entry name" value="GPR180-TMEM145_TM"/>
    <property type="match status" value="1"/>
</dbReference>
<evidence type="ECO:0000256" key="2">
    <source>
        <dbReference type="ARBA" id="ARBA00022692"/>
    </source>
</evidence>
<feature type="transmembrane region" description="Helical" evidence="6">
    <location>
        <begin position="384"/>
        <end position="404"/>
    </location>
</feature>
<feature type="transmembrane region" description="Helical" evidence="6">
    <location>
        <begin position="360"/>
        <end position="377"/>
    </location>
</feature>
<evidence type="ECO:0000256" key="5">
    <source>
        <dbReference type="ARBA" id="ARBA00023180"/>
    </source>
</evidence>
<keyword evidence="3 6" id="KW-1133">Transmembrane helix</keyword>
<evidence type="ECO:0000256" key="7">
    <source>
        <dbReference type="SAM" id="SignalP"/>
    </source>
</evidence>
<dbReference type="Proteomes" id="UP001652741">
    <property type="component" value="Chromosome ssa16"/>
</dbReference>
<evidence type="ECO:0000256" key="3">
    <source>
        <dbReference type="ARBA" id="ARBA00022989"/>
    </source>
</evidence>
<sequence>MYPLMFTLTAFLLCSPATFGKTVSGVFKSDAAREQNGQYITKFMYNVGSGLVVCRLENAPLATEKESRLLFFPEMEDGFDIDNLSCHDRLSKAQLSIRLSEEEHNQSIPHLHSPTAWMALYADRYTCGEGGIIPAHGDLTFTILLFNPDSAGNPLEHFSAEEAGLHSFYCLLILAYFVASCIYIQPLWMALRKGGPMQTVLKVLSTALALQGISALFNYIHLARYARDGVGIPIMGSLAEFCDMVSQVSMLYMLLSLCVGWTLSKNRKPQSRPLQWDSSPASKALAMGGVATQGALLLWEQYEETEHHSYHAQRSIAGLLLISLRIILALLLASVLYTIISTERSALKRDFYLSFAKGCFIWFLCHPVLVLLSVVFNEHQREKVVTIGVILCQAISVVILYQLFLSRSLYWEVSSLSSVSLPLTMSRGGRGRY</sequence>
<name>A0ABM3D4S5_SALSA</name>
<evidence type="ECO:0000256" key="6">
    <source>
        <dbReference type="SAM" id="Phobius"/>
    </source>
</evidence>
<dbReference type="RefSeq" id="XP_045553786.1">
    <property type="nucleotide sequence ID" value="XM_045697830.1"/>
</dbReference>
<accession>A0ABM3D4S5</accession>
<evidence type="ECO:0000313" key="11">
    <source>
        <dbReference type="RefSeq" id="XP_045553786.1"/>
    </source>
</evidence>
<evidence type="ECO:0000259" key="8">
    <source>
        <dbReference type="Pfam" id="PF10192"/>
    </source>
</evidence>
<evidence type="ECO:0000259" key="9">
    <source>
        <dbReference type="Pfam" id="PF21870"/>
    </source>
</evidence>
<proteinExistence type="predicted"/>
<gene>
    <name evidence="11" type="primary">LOC106575559</name>
</gene>
<keyword evidence="5" id="KW-0325">Glycoprotein</keyword>
<dbReference type="InterPro" id="IPR053880">
    <property type="entry name" value="GPR180-like_N"/>
</dbReference>
<feature type="transmembrane region" description="Helical" evidence="6">
    <location>
        <begin position="316"/>
        <end position="340"/>
    </location>
</feature>
<feature type="transmembrane region" description="Helical" evidence="6">
    <location>
        <begin position="244"/>
        <end position="263"/>
    </location>
</feature>
<dbReference type="PANTHER" id="PTHR23252:SF29">
    <property type="entry name" value="INTEGRAL MEMBRANE PROTEIN GPR180"/>
    <property type="match status" value="1"/>
</dbReference>
<keyword evidence="4 6" id="KW-0472">Membrane</keyword>